<accession>A0A6C0HTT3</accession>
<sequence length="287" mass="32633">MGGNSSSVVATDVDTNDIIRIQEKLGKKYSIPLEVQVAHYTPSIFPLVPIINSQINKLCMDSWKLICNNREKTDSGLELTGITLFYNDFYERLALVDENKKIESVLSAHSTGLNKIAEKGAIIIRIINYALSITKNDEQTQFRLYNLGKAHTKRTIRPYMYSVFIQTLLYTISNQLGLYATHEVMEAWVNVFSFIMKSMLPLAIKDQTLETEICINTKTEFSSDNVKIQVQEIKYEKEKGLSSARSFLTNRSNRSNNDRPISGVSNSSYLPKLPLIKSSDYLDSQEY</sequence>
<dbReference type="EMBL" id="MN740010">
    <property type="protein sequence ID" value="QHT83555.1"/>
    <property type="molecule type" value="Genomic_DNA"/>
</dbReference>
<dbReference type="Pfam" id="PF00042">
    <property type="entry name" value="Globin"/>
    <property type="match status" value="1"/>
</dbReference>
<dbReference type="GO" id="GO:0019825">
    <property type="term" value="F:oxygen binding"/>
    <property type="evidence" value="ECO:0007669"/>
    <property type="project" value="InterPro"/>
</dbReference>
<dbReference type="AlphaFoldDB" id="A0A6C0HTT3"/>
<proteinExistence type="predicted"/>
<reference evidence="3" key="1">
    <citation type="journal article" date="2020" name="Nature">
        <title>Giant virus diversity and host interactions through global metagenomics.</title>
        <authorList>
            <person name="Schulz F."/>
            <person name="Roux S."/>
            <person name="Paez-Espino D."/>
            <person name="Jungbluth S."/>
            <person name="Walsh D.A."/>
            <person name="Denef V.J."/>
            <person name="McMahon K.D."/>
            <person name="Konstantinidis K.T."/>
            <person name="Eloe-Fadrosh E.A."/>
            <person name="Kyrpides N.C."/>
            <person name="Woyke T."/>
        </authorList>
    </citation>
    <scope>NUCLEOTIDE SEQUENCE</scope>
    <source>
        <strain evidence="3">GVMAG-M-3300023184-168</strain>
    </source>
</reference>
<evidence type="ECO:0000259" key="2">
    <source>
        <dbReference type="Pfam" id="PF00042"/>
    </source>
</evidence>
<dbReference type="CDD" id="cd01040">
    <property type="entry name" value="Mb-like"/>
    <property type="match status" value="1"/>
</dbReference>
<dbReference type="GO" id="GO:0020037">
    <property type="term" value="F:heme binding"/>
    <property type="evidence" value="ECO:0007669"/>
    <property type="project" value="InterPro"/>
</dbReference>
<name>A0A6C0HTT3_9ZZZZ</name>
<dbReference type="InterPro" id="IPR009050">
    <property type="entry name" value="Globin-like_sf"/>
</dbReference>
<evidence type="ECO:0000313" key="3">
    <source>
        <dbReference type="EMBL" id="QHT83555.1"/>
    </source>
</evidence>
<dbReference type="SUPFAM" id="SSF46458">
    <property type="entry name" value="Globin-like"/>
    <property type="match status" value="1"/>
</dbReference>
<dbReference type="Gene3D" id="1.10.490.10">
    <property type="entry name" value="Globins"/>
    <property type="match status" value="1"/>
</dbReference>
<evidence type="ECO:0000256" key="1">
    <source>
        <dbReference type="SAM" id="MobiDB-lite"/>
    </source>
</evidence>
<feature type="region of interest" description="Disordered" evidence="1">
    <location>
        <begin position="246"/>
        <end position="265"/>
    </location>
</feature>
<protein>
    <recommendedName>
        <fullName evidence="2">Globin domain-containing protein</fullName>
    </recommendedName>
</protein>
<organism evidence="3">
    <name type="scientific">viral metagenome</name>
    <dbReference type="NCBI Taxonomy" id="1070528"/>
    <lineage>
        <taxon>unclassified sequences</taxon>
        <taxon>metagenomes</taxon>
        <taxon>organismal metagenomes</taxon>
    </lineage>
</organism>
<dbReference type="InterPro" id="IPR012292">
    <property type="entry name" value="Globin/Proto"/>
</dbReference>
<feature type="domain" description="Globin" evidence="2">
    <location>
        <begin position="113"/>
        <end position="197"/>
    </location>
</feature>
<dbReference type="InterPro" id="IPR044399">
    <property type="entry name" value="Mb-like_M"/>
</dbReference>
<dbReference type="InterPro" id="IPR000971">
    <property type="entry name" value="Globin"/>
</dbReference>